<sequence length="675" mass="74704">MGSPRPRSPNGHPYAIGPSSLSGGLRGRRSGLKSRSFQLLAIRFGWVVLVIWYEFFSSLSSCKFPDAELLRRQVPSGSSVRPTHVVLLADPHVPHPRMSYPPDSRPWVNFLEQGMDELFMRKSWNVVMRLGRVDAVIVLGDMLDWGRGAMSDAEYEAYYDIFHSIFRMPESIPMYFVPGNHDLPLGPNRLFSPHARDRYARHFSPPNVILPIANHSLILLDAVGLVEEDYRRYAAEMQFGEWDGVEGGVIEFVKGLGDNPPPSPRILISHIPLARAEAAKCGPLRERGRILKGAGPGYQNLLGSETSRFLLEVLGPSVVFSGDDHDYCDHTHANGVREVTVKSFSSSAGIKRPGFQLLSLVPPTNPIHPSHADRPCFLPDQMGVYYRVYLPLAIVTVLYLLGTNIRSAYKRWKVGQPAELKGRLSPAFPEVESMPTALSSARRVTERPVPLTLPNHPRSARFSFGMDHLSVTRATASAPVSPHESPRMAHSDDWPYRQDDDESVIETPNLSRRSSYIYMNGPSDYQTPAASSFAQEPSSYFLPIPSSSGAGLGLTTPGLSSTTLSGSMRRISSSNLSAFASSTGGGGSNPPQTIRRVTMPRMASGNISAKDKSTFGYISEVIPTRRGHIQRLRSFLRWLWKTRDSVVVKSWREVGAVAWPAAVVWVLVNGLFFIS</sequence>
<feature type="transmembrane region" description="Helical" evidence="6">
    <location>
        <begin position="384"/>
        <end position="402"/>
    </location>
</feature>
<name>A0A1Y2AQQ2_9TREE</name>
<evidence type="ECO:0000256" key="4">
    <source>
        <dbReference type="ARBA" id="ARBA00023136"/>
    </source>
</evidence>
<dbReference type="AlphaFoldDB" id="A0A1Y2AQQ2"/>
<proteinExistence type="predicted"/>
<keyword evidence="2 6" id="KW-0812">Transmembrane</keyword>
<evidence type="ECO:0000259" key="7">
    <source>
        <dbReference type="Pfam" id="PF00149"/>
    </source>
</evidence>
<evidence type="ECO:0000256" key="3">
    <source>
        <dbReference type="ARBA" id="ARBA00022989"/>
    </source>
</evidence>
<reference evidence="8 9" key="1">
    <citation type="submission" date="2016-07" db="EMBL/GenBank/DDBJ databases">
        <title>Pervasive Adenine N6-methylation of Active Genes in Fungi.</title>
        <authorList>
            <consortium name="DOE Joint Genome Institute"/>
            <person name="Mondo S.J."/>
            <person name="Dannebaum R.O."/>
            <person name="Kuo R.C."/>
            <person name="Labutti K."/>
            <person name="Haridas S."/>
            <person name="Kuo A."/>
            <person name="Salamov A."/>
            <person name="Ahrendt S.R."/>
            <person name="Lipzen A."/>
            <person name="Sullivan W."/>
            <person name="Andreopoulos W.B."/>
            <person name="Clum A."/>
            <person name="Lindquist E."/>
            <person name="Daum C."/>
            <person name="Ramamoorthy G.K."/>
            <person name="Gryganskyi A."/>
            <person name="Culley D."/>
            <person name="Magnuson J.K."/>
            <person name="James T.Y."/>
            <person name="O'Malley M.A."/>
            <person name="Stajich J.E."/>
            <person name="Spatafora J.W."/>
            <person name="Visel A."/>
            <person name="Grigoriev I.V."/>
        </authorList>
    </citation>
    <scope>NUCLEOTIDE SEQUENCE [LARGE SCALE GENOMIC DNA]</scope>
    <source>
        <strain evidence="8 9">68-887.2</strain>
    </source>
</reference>
<dbReference type="InterPro" id="IPR033308">
    <property type="entry name" value="PGAP5/Cdc1/Ted1"/>
</dbReference>
<dbReference type="Proteomes" id="UP000193986">
    <property type="component" value="Unassembled WGS sequence"/>
</dbReference>
<evidence type="ECO:0000256" key="5">
    <source>
        <dbReference type="SAM" id="MobiDB-lite"/>
    </source>
</evidence>
<dbReference type="InParanoid" id="A0A1Y2AQQ2"/>
<comment type="caution">
    <text evidence="8">The sequence shown here is derived from an EMBL/GenBank/DDBJ whole genome shotgun (WGS) entry which is preliminary data.</text>
</comment>
<keyword evidence="9" id="KW-1185">Reference proteome</keyword>
<gene>
    <name evidence="8" type="ORF">BCR39DRAFT_545966</name>
</gene>
<feature type="compositionally biased region" description="Basic and acidic residues" evidence="5">
    <location>
        <begin position="484"/>
        <end position="498"/>
    </location>
</feature>
<evidence type="ECO:0000313" key="9">
    <source>
        <dbReference type="Proteomes" id="UP000193986"/>
    </source>
</evidence>
<keyword evidence="3 6" id="KW-1133">Transmembrane helix</keyword>
<keyword evidence="4 6" id="KW-0472">Membrane</keyword>
<feature type="region of interest" description="Disordered" evidence="5">
    <location>
        <begin position="476"/>
        <end position="502"/>
    </location>
</feature>
<organism evidence="8 9">
    <name type="scientific">Naematelia encephala</name>
    <dbReference type="NCBI Taxonomy" id="71784"/>
    <lineage>
        <taxon>Eukaryota</taxon>
        <taxon>Fungi</taxon>
        <taxon>Dikarya</taxon>
        <taxon>Basidiomycota</taxon>
        <taxon>Agaricomycotina</taxon>
        <taxon>Tremellomycetes</taxon>
        <taxon>Tremellales</taxon>
        <taxon>Naemateliaceae</taxon>
        <taxon>Naematelia</taxon>
    </lineage>
</organism>
<feature type="transmembrane region" description="Helical" evidence="6">
    <location>
        <begin position="654"/>
        <end position="674"/>
    </location>
</feature>
<dbReference type="GO" id="GO:0005783">
    <property type="term" value="C:endoplasmic reticulum"/>
    <property type="evidence" value="ECO:0007669"/>
    <property type="project" value="TreeGrafter"/>
</dbReference>
<dbReference type="GO" id="GO:0016020">
    <property type="term" value="C:membrane"/>
    <property type="evidence" value="ECO:0007669"/>
    <property type="project" value="UniProtKB-SubCell"/>
</dbReference>
<feature type="region of interest" description="Disordered" evidence="5">
    <location>
        <begin position="1"/>
        <end position="25"/>
    </location>
</feature>
<dbReference type="GO" id="GO:0016787">
    <property type="term" value="F:hydrolase activity"/>
    <property type="evidence" value="ECO:0007669"/>
    <property type="project" value="InterPro"/>
</dbReference>
<protein>
    <submittedName>
        <fullName evidence="8">Metallo-dependent phosphatase-like protein</fullName>
    </submittedName>
</protein>
<evidence type="ECO:0000256" key="6">
    <source>
        <dbReference type="SAM" id="Phobius"/>
    </source>
</evidence>
<dbReference type="GO" id="GO:0006506">
    <property type="term" value="P:GPI anchor biosynthetic process"/>
    <property type="evidence" value="ECO:0007669"/>
    <property type="project" value="InterPro"/>
</dbReference>
<evidence type="ECO:0000313" key="8">
    <source>
        <dbReference type="EMBL" id="ORY24794.1"/>
    </source>
</evidence>
<evidence type="ECO:0000256" key="2">
    <source>
        <dbReference type="ARBA" id="ARBA00022692"/>
    </source>
</evidence>
<comment type="subcellular location">
    <subcellularLocation>
        <location evidence="1">Membrane</location>
        <topology evidence="1">Multi-pass membrane protein</topology>
    </subcellularLocation>
</comment>
<dbReference type="Pfam" id="PF00149">
    <property type="entry name" value="Metallophos"/>
    <property type="match status" value="1"/>
</dbReference>
<dbReference type="OrthoDB" id="5977743at2759"/>
<evidence type="ECO:0000256" key="1">
    <source>
        <dbReference type="ARBA" id="ARBA00004141"/>
    </source>
</evidence>
<dbReference type="PANTHER" id="PTHR13315">
    <property type="entry name" value="METALLO PHOSPHOESTERASE RELATED"/>
    <property type="match status" value="1"/>
</dbReference>
<dbReference type="Gene3D" id="3.60.21.10">
    <property type="match status" value="1"/>
</dbReference>
<dbReference type="EMBL" id="MCFC01000064">
    <property type="protein sequence ID" value="ORY24794.1"/>
    <property type="molecule type" value="Genomic_DNA"/>
</dbReference>
<dbReference type="PANTHER" id="PTHR13315:SF4">
    <property type="entry name" value="METALLOPHOSPHOESTERASE, ISOFORM E"/>
    <property type="match status" value="1"/>
</dbReference>
<dbReference type="FunFam" id="3.60.21.10:FF:000103">
    <property type="entry name" value="Unplaced genomic scaffold supercont1.18, whole genome shotgun sequence"/>
    <property type="match status" value="1"/>
</dbReference>
<dbReference type="SUPFAM" id="SSF56300">
    <property type="entry name" value="Metallo-dependent phosphatases"/>
    <property type="match status" value="1"/>
</dbReference>
<feature type="domain" description="Calcineurin-like phosphoesterase" evidence="7">
    <location>
        <begin position="85"/>
        <end position="327"/>
    </location>
</feature>
<dbReference type="InterPro" id="IPR029052">
    <property type="entry name" value="Metallo-depent_PP-like"/>
</dbReference>
<dbReference type="STRING" id="71784.A0A1Y2AQQ2"/>
<accession>A0A1Y2AQQ2</accession>
<dbReference type="InterPro" id="IPR004843">
    <property type="entry name" value="Calcineurin-like_PHP"/>
</dbReference>